<name>A0A8K0GF55_IGNLU</name>
<protein>
    <submittedName>
        <fullName evidence="1">Uncharacterized protein</fullName>
    </submittedName>
</protein>
<proteinExistence type="predicted"/>
<comment type="caution">
    <text evidence="1">The sequence shown here is derived from an EMBL/GenBank/DDBJ whole genome shotgun (WGS) entry which is preliminary data.</text>
</comment>
<dbReference type="EMBL" id="VTPC01001321">
    <property type="protein sequence ID" value="KAF2902370.1"/>
    <property type="molecule type" value="Genomic_DNA"/>
</dbReference>
<gene>
    <name evidence="1" type="ORF">ILUMI_03816</name>
</gene>
<dbReference type="OrthoDB" id="6779646at2759"/>
<accession>A0A8K0GF55</accession>
<dbReference type="AlphaFoldDB" id="A0A8K0GF55"/>
<organism evidence="1 2">
    <name type="scientific">Ignelater luminosus</name>
    <name type="common">Cucubano</name>
    <name type="synonym">Pyrophorus luminosus</name>
    <dbReference type="NCBI Taxonomy" id="2038154"/>
    <lineage>
        <taxon>Eukaryota</taxon>
        <taxon>Metazoa</taxon>
        <taxon>Ecdysozoa</taxon>
        <taxon>Arthropoda</taxon>
        <taxon>Hexapoda</taxon>
        <taxon>Insecta</taxon>
        <taxon>Pterygota</taxon>
        <taxon>Neoptera</taxon>
        <taxon>Endopterygota</taxon>
        <taxon>Coleoptera</taxon>
        <taxon>Polyphaga</taxon>
        <taxon>Elateriformia</taxon>
        <taxon>Elateroidea</taxon>
        <taxon>Elateridae</taxon>
        <taxon>Agrypninae</taxon>
        <taxon>Pyrophorini</taxon>
        <taxon>Ignelater</taxon>
    </lineage>
</organism>
<dbReference type="Proteomes" id="UP000801492">
    <property type="component" value="Unassembled WGS sequence"/>
</dbReference>
<evidence type="ECO:0000313" key="2">
    <source>
        <dbReference type="Proteomes" id="UP000801492"/>
    </source>
</evidence>
<keyword evidence="2" id="KW-1185">Reference proteome</keyword>
<sequence>MVVEKKRAHDIWLMTKDTEDRKYYTHCCKVAKKAVLKAKKEIGDNRCRHIDQTIGYSRASEAWRTLKSLRTNRKDNAHIKLIPLENWKNYYQNLLTKDRPEFLIINNDETFNSETTFIEEDSITPTEVMKILMTMKNRRAQKNAGLPIEMLKPGSDVLLQLLAFVF</sequence>
<evidence type="ECO:0000313" key="1">
    <source>
        <dbReference type="EMBL" id="KAF2902370.1"/>
    </source>
</evidence>
<reference evidence="1" key="1">
    <citation type="submission" date="2019-08" db="EMBL/GenBank/DDBJ databases">
        <title>The genome of the North American firefly Photinus pyralis.</title>
        <authorList>
            <consortium name="Photinus pyralis genome working group"/>
            <person name="Fallon T.R."/>
            <person name="Sander Lower S.E."/>
            <person name="Weng J.-K."/>
        </authorList>
    </citation>
    <scope>NUCLEOTIDE SEQUENCE</scope>
    <source>
        <strain evidence="1">TRF0915ILg1</strain>
        <tissue evidence="1">Whole body</tissue>
    </source>
</reference>